<feature type="region of interest" description="Disordered" evidence="1">
    <location>
        <begin position="132"/>
        <end position="218"/>
    </location>
</feature>
<feature type="compositionally biased region" description="Basic and acidic residues" evidence="1">
    <location>
        <begin position="49"/>
        <end position="59"/>
    </location>
</feature>
<protein>
    <submittedName>
        <fullName evidence="2">Uncharacterized protein</fullName>
    </submittedName>
</protein>
<dbReference type="Proteomes" id="UP001265746">
    <property type="component" value="Unassembled WGS sequence"/>
</dbReference>
<proteinExistence type="predicted"/>
<evidence type="ECO:0000313" key="2">
    <source>
        <dbReference type="EMBL" id="KAK2601297.1"/>
    </source>
</evidence>
<feature type="compositionally biased region" description="Acidic residues" evidence="1">
    <location>
        <begin position="161"/>
        <end position="171"/>
    </location>
</feature>
<feature type="compositionally biased region" description="Basic and acidic residues" evidence="1">
    <location>
        <begin position="172"/>
        <end position="184"/>
    </location>
</feature>
<sequence>MVCRIKGETHQGPKGLKALAVNFFFFVTDQKRIRLLPGCPKATQKTRPHVRDHEAEHGIRGRRRSRRESRRPDARKATHLRSPSLESDGPSVTRVKVELGDRYQGHQGQAATEPVEFEGDLDTIQIVSDDLQDISDGSDGNSSDEDASVNYEERPEKQESTDIESEGPNEFDDNHNRDDSDRNPGDASHLGSNLDSGLEPGLVSDHGSDHDPDAESDLDSAVASIAASQHDPSAGLDPIKATLGTKIASPDVPTSKPPLNSEGYVDFTPHRNFRPGDVVYVRHRHCKGCPKDWDEGNWHRKIDKRHRGEEHYLVIYKIAEDDGQVYAIGFTCTSLSQRKKISPDEVRDRFITLHGGRDDFLGGGPPELLLEDEARMHLETYVEKKPKSFWAEQLRDFKFEHEEDIVCHRLTAKSLERLLQRTSNTVAKSYCGRPRSRGR</sequence>
<feature type="compositionally biased region" description="Basic residues" evidence="1">
    <location>
        <begin position="60"/>
        <end position="69"/>
    </location>
</feature>
<reference evidence="2" key="1">
    <citation type="submission" date="2023-06" db="EMBL/GenBank/DDBJ databases">
        <authorList>
            <person name="Noh H."/>
        </authorList>
    </citation>
    <scope>NUCLEOTIDE SEQUENCE</scope>
    <source>
        <strain evidence="2">DUCC20226</strain>
    </source>
</reference>
<dbReference type="AlphaFoldDB" id="A0AAD9S8Q3"/>
<comment type="caution">
    <text evidence="2">The sequence shown here is derived from an EMBL/GenBank/DDBJ whole genome shotgun (WGS) entry which is preliminary data.</text>
</comment>
<organism evidence="2 3">
    <name type="scientific">Phomopsis amygdali</name>
    <name type="common">Fusicoccum amygdali</name>
    <dbReference type="NCBI Taxonomy" id="1214568"/>
    <lineage>
        <taxon>Eukaryota</taxon>
        <taxon>Fungi</taxon>
        <taxon>Dikarya</taxon>
        <taxon>Ascomycota</taxon>
        <taxon>Pezizomycotina</taxon>
        <taxon>Sordariomycetes</taxon>
        <taxon>Sordariomycetidae</taxon>
        <taxon>Diaporthales</taxon>
        <taxon>Diaporthaceae</taxon>
        <taxon>Diaporthe</taxon>
    </lineage>
</organism>
<feature type="compositionally biased region" description="Basic and acidic residues" evidence="1">
    <location>
        <begin position="151"/>
        <end position="160"/>
    </location>
</feature>
<keyword evidence="3" id="KW-1185">Reference proteome</keyword>
<name>A0AAD9S8Q3_PHOAM</name>
<gene>
    <name evidence="2" type="ORF">N8I77_010757</name>
</gene>
<feature type="region of interest" description="Disordered" evidence="1">
    <location>
        <begin position="39"/>
        <end position="92"/>
    </location>
</feature>
<evidence type="ECO:0000313" key="3">
    <source>
        <dbReference type="Proteomes" id="UP001265746"/>
    </source>
</evidence>
<evidence type="ECO:0000256" key="1">
    <source>
        <dbReference type="SAM" id="MobiDB-lite"/>
    </source>
</evidence>
<dbReference type="EMBL" id="JAUJFL010000006">
    <property type="protein sequence ID" value="KAK2601297.1"/>
    <property type="molecule type" value="Genomic_DNA"/>
</dbReference>
<accession>A0AAD9S8Q3</accession>